<feature type="transmembrane region" description="Helical" evidence="1">
    <location>
        <begin position="131"/>
        <end position="150"/>
    </location>
</feature>
<reference evidence="2 3" key="1">
    <citation type="submission" date="2018-01" db="EMBL/GenBank/DDBJ databases">
        <title>Draft genome sequences of clinical isolates and type strains of oral Veillonella including Veillonella infantum sp., nov.</title>
        <authorList>
            <person name="Mashima I."/>
            <person name="Liao Y.-C."/>
            <person name="Sabharwal A."/>
            <person name="Haase E.M."/>
            <person name="Nakazawa F."/>
            <person name="Scannapieco F.A."/>
        </authorList>
    </citation>
    <scope>NUCLEOTIDE SEQUENCE [LARGE SCALE GENOMIC DNA]</scope>
    <source>
        <strain evidence="2 3">JCM 15641</strain>
    </source>
</reference>
<sequence length="247" mass="29156">MEIIINEKRNVEFYFLIIALGTIQAYRYNCIDLNILESLFYRMDMLQIINEEHLSSELKEITFQGMALEDVESWVGGVIPTILLVDTINGIDYDCKALLLDPVYRSCFKSFTLFDKMHGNKFSLTIKFNSLLSFEYIMTIFMLGYTYFLIELDDQFSETFLAFKNNIVNGIMNLNYEYSEYFVEVMEQFNRININDDILNVKRQKFYLKTISINIRDYFACIKKDEINVDFDFSKSGGLKYYVISTK</sequence>
<comment type="caution">
    <text evidence="2">The sequence shown here is derived from an EMBL/GenBank/DDBJ whole genome shotgun (WGS) entry which is preliminary data.</text>
</comment>
<evidence type="ECO:0000313" key="3">
    <source>
        <dbReference type="Proteomes" id="UP000237916"/>
    </source>
</evidence>
<dbReference type="OrthoDB" id="1630047at2"/>
<evidence type="ECO:0000256" key="1">
    <source>
        <dbReference type="SAM" id="Phobius"/>
    </source>
</evidence>
<dbReference type="AlphaFoldDB" id="A0A2S7Z9R0"/>
<keyword evidence="1" id="KW-1133">Transmembrane helix</keyword>
<keyword evidence="3" id="KW-1185">Reference proteome</keyword>
<dbReference type="Proteomes" id="UP000237916">
    <property type="component" value="Unassembled WGS sequence"/>
</dbReference>
<organism evidence="2 3">
    <name type="scientific">Veillonella denticariosi JCM 15641</name>
    <dbReference type="NCBI Taxonomy" id="1298594"/>
    <lineage>
        <taxon>Bacteria</taxon>
        <taxon>Bacillati</taxon>
        <taxon>Bacillota</taxon>
        <taxon>Negativicutes</taxon>
        <taxon>Veillonellales</taxon>
        <taxon>Veillonellaceae</taxon>
        <taxon>Veillonella</taxon>
    </lineage>
</organism>
<dbReference type="EMBL" id="PPDB01000003">
    <property type="protein sequence ID" value="PQL19983.1"/>
    <property type="molecule type" value="Genomic_DNA"/>
</dbReference>
<gene>
    <name evidence="2" type="ORF">VEHSUH05_02545</name>
</gene>
<keyword evidence="1" id="KW-0472">Membrane</keyword>
<dbReference type="RefSeq" id="WP_038117817.1">
    <property type="nucleotide sequence ID" value="NZ_PPDB01000003.1"/>
</dbReference>
<protein>
    <submittedName>
        <fullName evidence="2">DUF3969 domain-containing protein</fullName>
    </submittedName>
</protein>
<keyword evidence="1" id="KW-0812">Transmembrane</keyword>
<proteinExistence type="predicted"/>
<evidence type="ECO:0000313" key="2">
    <source>
        <dbReference type="EMBL" id="PQL19983.1"/>
    </source>
</evidence>
<name>A0A2S7Z9R0_9FIRM</name>
<accession>A0A2S7Z9R0</accession>